<sequence length="191" mass="22928">MIKKLNIIFFTFFFYLSFVNSSQANFQEKLINKYKTIDTLSFDFTQKIGEKVEFGNCYIKYPSLMRCEYPKKKKSIIVNGKTFAIVKKRYKKIYRYPFKKTPLYYLLNKENILNVIKNYEPINIDSNFIEYELTDDNSNKLKIFFDKNTLDLSGWRTIDAYSNEVIFLIRNIKSNVLIQKKIFKIPQEKDL</sequence>
<dbReference type="InterPro" id="IPR029046">
    <property type="entry name" value="LolA/LolB/LppX"/>
</dbReference>
<accession>A0A382P5E9</accession>
<evidence type="ECO:0000313" key="1">
    <source>
        <dbReference type="EMBL" id="SVC68629.1"/>
    </source>
</evidence>
<reference evidence="1" key="1">
    <citation type="submission" date="2018-05" db="EMBL/GenBank/DDBJ databases">
        <authorList>
            <person name="Lanie J.A."/>
            <person name="Ng W.-L."/>
            <person name="Kazmierczak K.M."/>
            <person name="Andrzejewski T.M."/>
            <person name="Davidsen T.M."/>
            <person name="Wayne K.J."/>
            <person name="Tettelin H."/>
            <person name="Glass J.I."/>
            <person name="Rusch D."/>
            <person name="Podicherti R."/>
            <person name="Tsui H.-C.T."/>
            <person name="Winkler M.E."/>
        </authorList>
    </citation>
    <scope>NUCLEOTIDE SEQUENCE</scope>
</reference>
<protein>
    <recommendedName>
        <fullName evidence="2">Outer membrane lipoprotein carrier protein LolA</fullName>
    </recommendedName>
</protein>
<dbReference type="PANTHER" id="PTHR35869:SF1">
    <property type="entry name" value="OUTER-MEMBRANE LIPOPROTEIN CARRIER PROTEIN"/>
    <property type="match status" value="1"/>
</dbReference>
<dbReference type="SUPFAM" id="SSF89392">
    <property type="entry name" value="Prokaryotic lipoproteins and lipoprotein localization factors"/>
    <property type="match status" value="1"/>
</dbReference>
<dbReference type="Gene3D" id="2.50.20.10">
    <property type="entry name" value="Lipoprotein localisation LolA/LolB/LppX"/>
    <property type="match status" value="1"/>
</dbReference>
<dbReference type="EMBL" id="UINC01105022">
    <property type="protein sequence ID" value="SVC68629.1"/>
    <property type="molecule type" value="Genomic_DNA"/>
</dbReference>
<dbReference type="InterPro" id="IPR004564">
    <property type="entry name" value="OM_lipoprot_carrier_LolA-like"/>
</dbReference>
<dbReference type="PANTHER" id="PTHR35869">
    <property type="entry name" value="OUTER-MEMBRANE LIPOPROTEIN CARRIER PROTEIN"/>
    <property type="match status" value="1"/>
</dbReference>
<dbReference type="Pfam" id="PF03548">
    <property type="entry name" value="LolA"/>
    <property type="match status" value="1"/>
</dbReference>
<name>A0A382P5E9_9ZZZZ</name>
<organism evidence="1">
    <name type="scientific">marine metagenome</name>
    <dbReference type="NCBI Taxonomy" id="408172"/>
    <lineage>
        <taxon>unclassified sequences</taxon>
        <taxon>metagenomes</taxon>
        <taxon>ecological metagenomes</taxon>
    </lineage>
</organism>
<proteinExistence type="predicted"/>
<dbReference type="CDD" id="cd16325">
    <property type="entry name" value="LolA"/>
    <property type="match status" value="1"/>
</dbReference>
<evidence type="ECO:0008006" key="2">
    <source>
        <dbReference type="Google" id="ProtNLM"/>
    </source>
</evidence>
<gene>
    <name evidence="1" type="ORF">METZ01_LOCUS321483</name>
</gene>
<dbReference type="AlphaFoldDB" id="A0A382P5E9"/>